<dbReference type="GO" id="GO:0016757">
    <property type="term" value="F:glycosyltransferase activity"/>
    <property type="evidence" value="ECO:0007669"/>
    <property type="project" value="UniProtKB-KW"/>
</dbReference>
<keyword evidence="3" id="KW-0328">Glycosyltransferase</keyword>
<proteinExistence type="inferred from homology"/>
<dbReference type="RefSeq" id="WP_107574934.1">
    <property type="nucleotide sequence ID" value="NZ_PZPL01000001.1"/>
</dbReference>
<keyword evidence="4 5" id="KW-0808">Transferase</keyword>
<dbReference type="CDD" id="cd00761">
    <property type="entry name" value="Glyco_tranf_GTA_type"/>
    <property type="match status" value="1"/>
</dbReference>
<keyword evidence="6" id="KW-1185">Reference proteome</keyword>
<organism evidence="5 6">
    <name type="scientific">Rathayibacter caricis DSM 15933</name>
    <dbReference type="NCBI Taxonomy" id="1328867"/>
    <lineage>
        <taxon>Bacteria</taxon>
        <taxon>Bacillati</taxon>
        <taxon>Actinomycetota</taxon>
        <taxon>Actinomycetes</taxon>
        <taxon>Micrococcales</taxon>
        <taxon>Microbacteriaceae</taxon>
        <taxon>Rathayibacter</taxon>
    </lineage>
</organism>
<evidence type="ECO:0000256" key="1">
    <source>
        <dbReference type="ARBA" id="ARBA00004776"/>
    </source>
</evidence>
<dbReference type="InterPro" id="IPR029044">
    <property type="entry name" value="Nucleotide-diphossugar_trans"/>
</dbReference>
<gene>
    <name evidence="5" type="ORF">C1I63_11980</name>
</gene>
<comment type="similarity">
    <text evidence="2">Belongs to the glycosyltransferase 2 family.</text>
</comment>
<evidence type="ECO:0000256" key="2">
    <source>
        <dbReference type="ARBA" id="ARBA00006739"/>
    </source>
</evidence>
<name>A0A2T4UVF8_9MICO</name>
<dbReference type="PANTHER" id="PTHR43179">
    <property type="entry name" value="RHAMNOSYLTRANSFERASE WBBL"/>
    <property type="match status" value="1"/>
</dbReference>
<evidence type="ECO:0000256" key="4">
    <source>
        <dbReference type="ARBA" id="ARBA00022679"/>
    </source>
</evidence>
<dbReference type="Gene3D" id="3.90.550.10">
    <property type="entry name" value="Spore Coat Polysaccharide Biosynthesis Protein SpsA, Chain A"/>
    <property type="match status" value="1"/>
</dbReference>
<dbReference type="PANTHER" id="PTHR43179:SF12">
    <property type="entry name" value="GALACTOFURANOSYLTRANSFERASE GLFT2"/>
    <property type="match status" value="1"/>
</dbReference>
<accession>A0A2T4UVF8</accession>
<dbReference type="EMBL" id="PZPL01000001">
    <property type="protein sequence ID" value="PTL73493.1"/>
    <property type="molecule type" value="Genomic_DNA"/>
</dbReference>
<dbReference type="Pfam" id="PF13641">
    <property type="entry name" value="Glyco_tranf_2_3"/>
    <property type="match status" value="1"/>
</dbReference>
<comment type="pathway">
    <text evidence="1">Cell wall biogenesis; cell wall polysaccharide biosynthesis.</text>
</comment>
<evidence type="ECO:0000313" key="5">
    <source>
        <dbReference type="EMBL" id="PTL73493.1"/>
    </source>
</evidence>
<evidence type="ECO:0000313" key="6">
    <source>
        <dbReference type="Proteomes" id="UP000241085"/>
    </source>
</evidence>
<dbReference type="Proteomes" id="UP000241085">
    <property type="component" value="Unassembled WGS sequence"/>
</dbReference>
<comment type="caution">
    <text evidence="5">The sequence shown here is derived from an EMBL/GenBank/DDBJ whole genome shotgun (WGS) entry which is preliminary data.</text>
</comment>
<reference evidence="5 6" key="1">
    <citation type="submission" date="2018-03" db="EMBL/GenBank/DDBJ databases">
        <title>Bacteriophage NCPPB3778 and a type I-E CRISPR drive the evolution of the US Biological Select Agent, Rathayibacter toxicus.</title>
        <authorList>
            <person name="Davis E.W.II."/>
            <person name="Tabima J.F."/>
            <person name="Weisberg A.J."/>
            <person name="Dantas Lopes L."/>
            <person name="Wiseman M.S."/>
            <person name="Wiseman M.S."/>
            <person name="Pupko T."/>
            <person name="Belcher M.S."/>
            <person name="Sechler A.J."/>
            <person name="Tancos M.A."/>
            <person name="Schroeder B.K."/>
            <person name="Murray T.D."/>
            <person name="Luster D.G."/>
            <person name="Schneider W.L."/>
            <person name="Rogers E."/>
            <person name="Andreote F.D."/>
            <person name="Grunwald N.J."/>
            <person name="Putnam M.L."/>
            <person name="Chang J.H."/>
        </authorList>
    </citation>
    <scope>NUCLEOTIDE SEQUENCE [LARGE SCALE GENOMIC DNA]</scope>
    <source>
        <strain evidence="5 6">DSM 15933</strain>
    </source>
</reference>
<evidence type="ECO:0000256" key="3">
    <source>
        <dbReference type="ARBA" id="ARBA00022676"/>
    </source>
</evidence>
<protein>
    <submittedName>
        <fullName evidence="5">Glycosyl transferase</fullName>
    </submittedName>
</protein>
<dbReference type="AlphaFoldDB" id="A0A2T4UVF8"/>
<sequence>MTNDDALHVGVVIASAGRHEILSRTLDHVLALDWTELVVVVSVPDEESRPSQATSDRLLVVEGVRGAAAQRNAGIAALPAGTDVVFFFDDDTVPRADYVSRAVALLDERPDIVAVTGHVAADGAPSRREISVDEALRILEFSDRGADWVDASWKQLYGCNFAVRHRILTVERFDERLPLYSWLEDHDLARRVLDHGLIARFGGSVAVHLGASSGGREAHSRFGYSQLINPYYLWRKGSFPLGLALTEAGRPALMNAARSLSRDQGPWRRRRLRGNIAALVAILRGHGRPEDIIGMDS</sequence>
<dbReference type="SUPFAM" id="SSF53448">
    <property type="entry name" value="Nucleotide-diphospho-sugar transferases"/>
    <property type="match status" value="1"/>
</dbReference>